<dbReference type="Proteomes" id="UP000034407">
    <property type="component" value="Unassembled WGS sequence"/>
</dbReference>
<dbReference type="PATRIC" id="fig|1629550.3.peg.3493"/>
<accession>A0A0M3DIV7</accession>
<evidence type="ECO:0000313" key="1">
    <source>
        <dbReference type="EMBL" id="KKY02293.1"/>
    </source>
</evidence>
<reference evidence="1 2" key="1">
    <citation type="submission" date="2015-04" db="EMBL/GenBank/DDBJ databases">
        <title>Microcin producing Clostridium sp. JC272T.</title>
        <authorList>
            <person name="Jyothsna T."/>
            <person name="Sasikala C."/>
            <person name="Ramana C."/>
        </authorList>
    </citation>
    <scope>NUCLEOTIDE SEQUENCE [LARGE SCALE GENOMIC DNA]</scope>
    <source>
        <strain evidence="1 2">JC272</strain>
    </source>
</reference>
<proteinExistence type="predicted"/>
<dbReference type="AlphaFoldDB" id="A0A0M3DIV7"/>
<evidence type="ECO:0000313" key="2">
    <source>
        <dbReference type="Proteomes" id="UP000034407"/>
    </source>
</evidence>
<gene>
    <name evidence="1" type="ORF">VN21_03975</name>
</gene>
<protein>
    <recommendedName>
        <fullName evidence="3">Sugar ABC transporter substrate-binding protein</fullName>
    </recommendedName>
</protein>
<name>A0A0M3DIV7_9FIRM</name>
<dbReference type="PANTHER" id="PTHR43649">
    <property type="entry name" value="ARABINOSE-BINDING PROTEIN-RELATED"/>
    <property type="match status" value="1"/>
</dbReference>
<dbReference type="RefSeq" id="WP_046822150.1">
    <property type="nucleotide sequence ID" value="NZ_LBBT01000086.1"/>
</dbReference>
<dbReference type="EMBL" id="LBBT01000086">
    <property type="protein sequence ID" value="KKY02293.1"/>
    <property type="molecule type" value="Genomic_DNA"/>
</dbReference>
<dbReference type="CDD" id="cd13585">
    <property type="entry name" value="PBP2_TMBP_like"/>
    <property type="match status" value="1"/>
</dbReference>
<dbReference type="Pfam" id="PF01547">
    <property type="entry name" value="SBP_bac_1"/>
    <property type="match status" value="1"/>
</dbReference>
<comment type="caution">
    <text evidence="1">The sequence shown here is derived from an EMBL/GenBank/DDBJ whole genome shotgun (WGS) entry which is preliminary data.</text>
</comment>
<dbReference type="Gene3D" id="3.40.190.10">
    <property type="entry name" value="Periplasmic binding protein-like II"/>
    <property type="match status" value="1"/>
</dbReference>
<dbReference type="InterPro" id="IPR006059">
    <property type="entry name" value="SBP"/>
</dbReference>
<keyword evidence="2" id="KW-1185">Reference proteome</keyword>
<dbReference type="PANTHER" id="PTHR43649:SF12">
    <property type="entry name" value="DIACETYLCHITOBIOSE BINDING PROTEIN DASA"/>
    <property type="match status" value="1"/>
</dbReference>
<dbReference type="OrthoDB" id="383937at2"/>
<dbReference type="PROSITE" id="PS51257">
    <property type="entry name" value="PROKAR_LIPOPROTEIN"/>
    <property type="match status" value="1"/>
</dbReference>
<dbReference type="InterPro" id="IPR050490">
    <property type="entry name" value="Bact_solute-bd_prot1"/>
</dbReference>
<sequence>MFLKRGIITGAVLSVVLGLTGCSSTGGNSADGKVELRYAIWDKTHMEAVETLIDGYEKENPNVDIKVEQYSFADYWTKMETAAAGGSAPDIYWMNAVNFNKYADNGMLVNMKDYIKDKNVDMSQYLESLSSLYSYKGDQYGIPTFWDNNILMVNTKLMEEYGIPEPKENWNWDEMIAWLTDAKSKLPKDIYPFTSYATESTQSGVFNEVASAGGKVISDDKTKAMLTTPETKEGFKKYYDLVKSDLHSPYDITLEVTAGTLFKSEKALVLQMGSYGLLPYSDKEQAQVAGNFKLYEIPTIKEGNKSKTVIHGLGNVISSNSKHPEEAFDFINYMSSEESMKKYTELALVPQAHKNVQDLFGKIMKEKTGIDTSVISNVAENAMPLPNSFETSKWDKAIVDNITKFMQDEISLDQALENAQKEMQSILDKEKK</sequence>
<dbReference type="SUPFAM" id="SSF53850">
    <property type="entry name" value="Periplasmic binding protein-like II"/>
    <property type="match status" value="1"/>
</dbReference>
<organism evidence="1 2">
    <name type="scientific">Paraclostridium benzoelyticum</name>
    <dbReference type="NCBI Taxonomy" id="1629550"/>
    <lineage>
        <taxon>Bacteria</taxon>
        <taxon>Bacillati</taxon>
        <taxon>Bacillota</taxon>
        <taxon>Clostridia</taxon>
        <taxon>Peptostreptococcales</taxon>
        <taxon>Peptostreptococcaceae</taxon>
        <taxon>Paraclostridium</taxon>
    </lineage>
</organism>
<evidence type="ECO:0008006" key="3">
    <source>
        <dbReference type="Google" id="ProtNLM"/>
    </source>
</evidence>